<accession>A0A6N2T1K7</accession>
<dbReference type="AlphaFoldDB" id="A0A6N2T1K7"/>
<gene>
    <name evidence="1" type="ORF">AMLFYP55_02387</name>
</gene>
<sequence length="55" mass="6404">MVANEEGVSFEYGDDLRRESQEFSLLSEQDLSFRRYYADMCSLLVCNSDHESIMS</sequence>
<protein>
    <submittedName>
        <fullName evidence="1">Uncharacterized protein</fullName>
    </submittedName>
</protein>
<name>A0A6N2T1K7_9BACT</name>
<dbReference type="EMBL" id="CACRSS010000004">
    <property type="protein sequence ID" value="VYS99002.1"/>
    <property type="molecule type" value="Genomic_DNA"/>
</dbReference>
<proteinExistence type="predicted"/>
<reference evidence="1" key="1">
    <citation type="submission" date="2019-11" db="EMBL/GenBank/DDBJ databases">
        <authorList>
            <person name="Feng L."/>
        </authorList>
    </citation>
    <scope>NUCLEOTIDE SEQUENCE</scope>
    <source>
        <strain evidence="1">AMuciniphilaLFYP55</strain>
    </source>
</reference>
<evidence type="ECO:0000313" key="1">
    <source>
        <dbReference type="EMBL" id="VYS99002.1"/>
    </source>
</evidence>
<organism evidence="1">
    <name type="scientific">Akkermansia muciniphila</name>
    <dbReference type="NCBI Taxonomy" id="239935"/>
    <lineage>
        <taxon>Bacteria</taxon>
        <taxon>Pseudomonadati</taxon>
        <taxon>Verrucomicrobiota</taxon>
        <taxon>Verrucomicrobiia</taxon>
        <taxon>Verrucomicrobiales</taxon>
        <taxon>Akkermansiaceae</taxon>
        <taxon>Akkermansia</taxon>
    </lineage>
</organism>